<evidence type="ECO:0000313" key="15">
    <source>
        <dbReference type="Proteomes" id="UP001652431"/>
    </source>
</evidence>
<dbReference type="InterPro" id="IPR029047">
    <property type="entry name" value="HSP70_peptide-bd_sf"/>
</dbReference>
<gene>
    <name evidence="14" type="ORF">OCV99_10940</name>
</gene>
<evidence type="ECO:0000256" key="4">
    <source>
        <dbReference type="ARBA" id="ARBA00017249"/>
    </source>
</evidence>
<dbReference type="Gene3D" id="3.30.420.40">
    <property type="match status" value="3"/>
</dbReference>
<evidence type="ECO:0000256" key="1">
    <source>
        <dbReference type="ARBA" id="ARBA00002290"/>
    </source>
</evidence>
<dbReference type="InterPro" id="IPR018181">
    <property type="entry name" value="Heat_shock_70_CS"/>
</dbReference>
<evidence type="ECO:0000256" key="5">
    <source>
        <dbReference type="ARBA" id="ARBA00022553"/>
    </source>
</evidence>
<dbReference type="Gene3D" id="3.90.640.10">
    <property type="entry name" value="Actin, Chain A, domain 4"/>
    <property type="match status" value="1"/>
</dbReference>
<dbReference type="PROSITE" id="PS01036">
    <property type="entry name" value="HSP70_3"/>
    <property type="match status" value="1"/>
</dbReference>
<dbReference type="PROSITE" id="PS00329">
    <property type="entry name" value="HSP70_2"/>
    <property type="match status" value="1"/>
</dbReference>
<comment type="caution">
    <text evidence="14">The sequence shown here is derived from an EMBL/GenBank/DDBJ whole genome shotgun (WGS) entry which is preliminary data.</text>
</comment>
<reference evidence="14 15" key="1">
    <citation type="journal article" date="2021" name="ISME Commun">
        <title>Automated analysis of genomic sequences facilitates high-throughput and comprehensive description of bacteria.</title>
        <authorList>
            <person name="Hitch T.C.A."/>
        </authorList>
    </citation>
    <scope>NUCLEOTIDE SEQUENCE [LARGE SCALE GENOMIC DNA]</scope>
    <source>
        <strain evidence="14 15">Sanger_03</strain>
    </source>
</reference>
<proteinExistence type="inferred from homology"/>
<evidence type="ECO:0000256" key="13">
    <source>
        <dbReference type="RuleBase" id="RU003322"/>
    </source>
</evidence>
<keyword evidence="6 13" id="KW-0547">Nucleotide-binding</keyword>
<dbReference type="EMBL" id="JAOQJU010000013">
    <property type="protein sequence ID" value="MCU6687056.1"/>
    <property type="molecule type" value="Genomic_DNA"/>
</dbReference>
<organism evidence="14 15">
    <name type="scientific">Dorea acetigenes</name>
    <dbReference type="NCBI Taxonomy" id="2981787"/>
    <lineage>
        <taxon>Bacteria</taxon>
        <taxon>Bacillati</taxon>
        <taxon>Bacillota</taxon>
        <taxon>Clostridia</taxon>
        <taxon>Lachnospirales</taxon>
        <taxon>Lachnospiraceae</taxon>
        <taxon>Dorea</taxon>
    </lineage>
</organism>
<keyword evidence="15" id="KW-1185">Reference proteome</keyword>
<keyword evidence="9" id="KW-0143">Chaperone</keyword>
<dbReference type="SUPFAM" id="SSF53067">
    <property type="entry name" value="Actin-like ATPase domain"/>
    <property type="match status" value="2"/>
</dbReference>
<sequence>MFLGIDLGTTYSVGSYIAENGEPKVIINTEGNNVTPSVVYFENKNSVVVGQAAKDNSIICPENVVSAVKNYMGKKQVFESTYGEKYTPEVISSFILKKIVGDANIYLNPEEPIKDVVVTIPAYFTDAQRKATEDAATIAGLNLLGILNEPTAAALYYAHQTKLKNANVLVYDLGGGTFDVTIIHIEGEDIVVKSTGGLSKVGGRFFDQDIVDYVCEYIDDKYDVDLEDEEYLDAYQELYERAEKVKIQLSNQQKAYIAVRAGKVRENVEITREFLEKIVGKLYQRSEFVVKKAMKDAGLDFSDLDKVILAGGSSRIPYIKEKLEKLVGFEPSREVNPDEVVGLGAALYGEITTKKSGSKKKTIQDVCSHSIGIVTLDAKTSKKINSIQIHRNSAIPASVTNTFRTAVDGQKGIELSVTEGEFVELTDVTIISTTYLALPEGLKKGTKIEIKLQLDASQLIHVFLNIPSAQFEKEFSFERQANLSEADIAKLTGLIADYEVN</sequence>
<keyword evidence="7 13" id="KW-0067">ATP-binding</keyword>
<evidence type="ECO:0000256" key="11">
    <source>
        <dbReference type="ARBA" id="ARBA00030945"/>
    </source>
</evidence>
<evidence type="ECO:0000256" key="10">
    <source>
        <dbReference type="ARBA" id="ARBA00030019"/>
    </source>
</evidence>
<name>A0ABT2RNR0_9FIRM</name>
<dbReference type="SUPFAM" id="SSF100920">
    <property type="entry name" value="Heat shock protein 70kD (HSP70), peptide-binding domain"/>
    <property type="match status" value="1"/>
</dbReference>
<evidence type="ECO:0000256" key="2">
    <source>
        <dbReference type="ARBA" id="ARBA00007381"/>
    </source>
</evidence>
<dbReference type="Proteomes" id="UP001652431">
    <property type="component" value="Unassembled WGS sequence"/>
</dbReference>
<comment type="similarity">
    <text evidence="2 13">Belongs to the heat shock protein 70 family.</text>
</comment>
<dbReference type="Gene3D" id="2.60.34.10">
    <property type="entry name" value="Substrate Binding Domain Of DNAk, Chain A, domain 1"/>
    <property type="match status" value="1"/>
</dbReference>
<evidence type="ECO:0000313" key="14">
    <source>
        <dbReference type="EMBL" id="MCU6687056.1"/>
    </source>
</evidence>
<accession>A0ABT2RNR0</accession>
<dbReference type="InterPro" id="IPR043129">
    <property type="entry name" value="ATPase_NBD"/>
</dbReference>
<dbReference type="Pfam" id="PF00012">
    <property type="entry name" value="HSP70"/>
    <property type="match status" value="2"/>
</dbReference>
<comment type="function">
    <text evidence="1">Acts as a chaperone.</text>
</comment>
<dbReference type="PANTHER" id="PTHR19375">
    <property type="entry name" value="HEAT SHOCK PROTEIN 70KDA"/>
    <property type="match status" value="1"/>
</dbReference>
<evidence type="ECO:0000256" key="12">
    <source>
        <dbReference type="ARBA" id="ARBA00033103"/>
    </source>
</evidence>
<evidence type="ECO:0000256" key="3">
    <source>
        <dbReference type="ARBA" id="ARBA00014415"/>
    </source>
</evidence>
<protein>
    <recommendedName>
        <fullName evidence="3">Chaperone protein DnaK</fullName>
    </recommendedName>
    <alternativeName>
        <fullName evidence="4">Chaperone protein dnaK</fullName>
    </alternativeName>
    <alternativeName>
        <fullName evidence="12">HSP70</fullName>
    </alternativeName>
    <alternativeName>
        <fullName evidence="11">Heat shock 70 kDa protein</fullName>
    </alternativeName>
    <alternativeName>
        <fullName evidence="10">Heat shock protein 70</fullName>
    </alternativeName>
</protein>
<keyword evidence="5" id="KW-0597">Phosphoprotein</keyword>
<evidence type="ECO:0000256" key="7">
    <source>
        <dbReference type="ARBA" id="ARBA00022840"/>
    </source>
</evidence>
<dbReference type="PROSITE" id="PS00297">
    <property type="entry name" value="HSP70_1"/>
    <property type="match status" value="1"/>
</dbReference>
<keyword evidence="8" id="KW-0346">Stress response</keyword>
<evidence type="ECO:0000256" key="6">
    <source>
        <dbReference type="ARBA" id="ARBA00022741"/>
    </source>
</evidence>
<evidence type="ECO:0000256" key="9">
    <source>
        <dbReference type="ARBA" id="ARBA00023186"/>
    </source>
</evidence>
<dbReference type="CDD" id="cd24029">
    <property type="entry name" value="ASKHA_NBD_HSP70_DnaK_HscA_HscC"/>
    <property type="match status" value="1"/>
</dbReference>
<dbReference type="RefSeq" id="WP_158370558.1">
    <property type="nucleotide sequence ID" value="NZ_JAOQJU010000013.1"/>
</dbReference>
<dbReference type="PRINTS" id="PR00301">
    <property type="entry name" value="HEATSHOCK70"/>
</dbReference>
<dbReference type="InterPro" id="IPR013126">
    <property type="entry name" value="Hsp_70_fam"/>
</dbReference>
<evidence type="ECO:0000256" key="8">
    <source>
        <dbReference type="ARBA" id="ARBA00023016"/>
    </source>
</evidence>